<accession>A0AAD7TKV3</accession>
<dbReference type="PANTHER" id="PTHR13847:SF260">
    <property type="entry name" value="FAD DEPENDENT OXIDOREDUCTASE DOMAIN-CONTAINING PROTEIN"/>
    <property type="match status" value="1"/>
</dbReference>
<dbReference type="InterPro" id="IPR006076">
    <property type="entry name" value="FAD-dep_OxRdtase"/>
</dbReference>
<dbReference type="GO" id="GO:0005737">
    <property type="term" value="C:cytoplasm"/>
    <property type="evidence" value="ECO:0007669"/>
    <property type="project" value="TreeGrafter"/>
</dbReference>
<dbReference type="Gene3D" id="3.50.50.60">
    <property type="entry name" value="FAD/NAD(P)-binding domain"/>
    <property type="match status" value="1"/>
</dbReference>
<evidence type="ECO:0000259" key="1">
    <source>
        <dbReference type="Pfam" id="PF01266"/>
    </source>
</evidence>
<dbReference type="EMBL" id="JAPEVG010000344">
    <property type="protein sequence ID" value="KAJ8468316.1"/>
    <property type="molecule type" value="Genomic_DNA"/>
</dbReference>
<reference evidence="2" key="1">
    <citation type="submission" date="2022-11" db="EMBL/GenBank/DDBJ databases">
        <title>Genome Sequence of Cubamyces cubensis.</title>
        <authorList>
            <person name="Buettner E."/>
        </authorList>
    </citation>
    <scope>NUCLEOTIDE SEQUENCE</scope>
    <source>
        <strain evidence="2">MPL-01</strain>
    </source>
</reference>
<dbReference type="Proteomes" id="UP001215151">
    <property type="component" value="Unassembled WGS sequence"/>
</dbReference>
<dbReference type="AlphaFoldDB" id="A0AAD7TKV3"/>
<evidence type="ECO:0000313" key="2">
    <source>
        <dbReference type="EMBL" id="KAJ8468316.1"/>
    </source>
</evidence>
<evidence type="ECO:0000313" key="3">
    <source>
        <dbReference type="Proteomes" id="UP001215151"/>
    </source>
</evidence>
<keyword evidence="3" id="KW-1185">Reference proteome</keyword>
<gene>
    <name evidence="2" type="ORF">ONZ51_g9722</name>
</gene>
<protein>
    <recommendedName>
        <fullName evidence="1">FAD dependent oxidoreductase domain-containing protein</fullName>
    </recommendedName>
</protein>
<feature type="domain" description="FAD dependent oxidoreductase" evidence="1">
    <location>
        <begin position="62"/>
        <end position="463"/>
    </location>
</feature>
<sequence length="491" mass="52694">MAALPVPLNVHAQQQATLARPVDSVPAPFPVPNPTKSFWIDTPGANPLAKEGSQGPLTADADIAIIGSGISGVSAAYHLSHLLAESGNTSKPLKIVILEARDFCSGATGRNGGHLTAAAFEEFTAYSTSFGTDEAIRAIALEKRTVSEIVNLVKQTGNEATLDLIPGGRVNLLFTEPEVVQAKLDFEAAKAAGIDVSHVDFLTKEQVEKEYGASYPAFRTPGYNIWPLKLVTHLYNLGKTTGENSSTSSLHLHTNTPVTAIAAISDATSARRWNLITPRGPIAASYVLHATNAYASHLLPHLRGPSGIVPVRGQIIATRAAVSEQILTRSAFTGNEGFEYWFPRPLEPGQTNPLVILGGGREATKPTFELYVTDDSTVNSAVGDALRKFLPVVFPGKYEDNKEPEMEWSGIMGFTKTGDPFVGPIIDRANPESTAYAGQYISAGFTGHGMPRTFSCAEAVAQMMVADIQGKEWSIPEWLPRHHLTENRLGE</sequence>
<dbReference type="SUPFAM" id="SSF51905">
    <property type="entry name" value="FAD/NAD(P)-binding domain"/>
    <property type="match status" value="1"/>
</dbReference>
<dbReference type="Pfam" id="PF01266">
    <property type="entry name" value="DAO"/>
    <property type="match status" value="1"/>
</dbReference>
<dbReference type="Gene3D" id="3.30.9.10">
    <property type="entry name" value="D-Amino Acid Oxidase, subunit A, domain 2"/>
    <property type="match status" value="1"/>
</dbReference>
<proteinExistence type="predicted"/>
<comment type="caution">
    <text evidence="2">The sequence shown here is derived from an EMBL/GenBank/DDBJ whole genome shotgun (WGS) entry which is preliminary data.</text>
</comment>
<name>A0AAD7TKV3_9APHY</name>
<dbReference type="PANTHER" id="PTHR13847">
    <property type="entry name" value="SARCOSINE DEHYDROGENASE-RELATED"/>
    <property type="match status" value="1"/>
</dbReference>
<organism evidence="2 3">
    <name type="scientific">Trametes cubensis</name>
    <dbReference type="NCBI Taxonomy" id="1111947"/>
    <lineage>
        <taxon>Eukaryota</taxon>
        <taxon>Fungi</taxon>
        <taxon>Dikarya</taxon>
        <taxon>Basidiomycota</taxon>
        <taxon>Agaricomycotina</taxon>
        <taxon>Agaricomycetes</taxon>
        <taxon>Polyporales</taxon>
        <taxon>Polyporaceae</taxon>
        <taxon>Trametes</taxon>
    </lineage>
</organism>
<dbReference type="InterPro" id="IPR036188">
    <property type="entry name" value="FAD/NAD-bd_sf"/>
</dbReference>